<reference evidence="1" key="1">
    <citation type="submission" date="2019-10" db="EMBL/GenBank/DDBJ databases">
        <title>The sequence and de novo assembly of the wild yak genome.</title>
        <authorList>
            <person name="Liu Y."/>
        </authorList>
    </citation>
    <scope>NUCLEOTIDE SEQUENCE [LARGE SCALE GENOMIC DNA]</scope>
    <source>
        <strain evidence="1">WY2019</strain>
    </source>
</reference>
<evidence type="ECO:0000313" key="1">
    <source>
        <dbReference type="EMBL" id="MXQ89640.1"/>
    </source>
</evidence>
<keyword evidence="2" id="KW-1185">Reference proteome</keyword>
<dbReference type="EMBL" id="VBQZ03000057">
    <property type="protein sequence ID" value="MXQ89640.1"/>
    <property type="molecule type" value="Genomic_DNA"/>
</dbReference>
<proteinExistence type="predicted"/>
<evidence type="ECO:0000313" key="2">
    <source>
        <dbReference type="Proteomes" id="UP000322234"/>
    </source>
</evidence>
<sequence length="199" mass="22823">MNLLTFFRVPYCSQSPVSDVYFYWKRFPEFFSISWSLPSPIAVMELLILLSIHSPCLLFGNGTPQGLHLCIEHKMVDGLMDKIRIHNNGKEKWIENQKAWALLGAKEAPHTAKVEAPTEQSSKIQKCQRQTGILSGETSVSLQLMHYRERKEAVPHPQTLSHGSQWQSVWLTFSLMARDNHNLFPCKDGSLHSEYLMKP</sequence>
<dbReference type="AlphaFoldDB" id="A0A6B0RHT6"/>
<name>A0A6B0RHT6_9CETA</name>
<protein>
    <submittedName>
        <fullName evidence="1">Uncharacterized protein</fullName>
    </submittedName>
</protein>
<comment type="caution">
    <text evidence="1">The sequence shown here is derived from an EMBL/GenBank/DDBJ whole genome shotgun (WGS) entry which is preliminary data.</text>
</comment>
<organism evidence="1 2">
    <name type="scientific">Bos mutus</name>
    <name type="common">wild yak</name>
    <dbReference type="NCBI Taxonomy" id="72004"/>
    <lineage>
        <taxon>Eukaryota</taxon>
        <taxon>Metazoa</taxon>
        <taxon>Chordata</taxon>
        <taxon>Craniata</taxon>
        <taxon>Vertebrata</taxon>
        <taxon>Euteleostomi</taxon>
        <taxon>Mammalia</taxon>
        <taxon>Eutheria</taxon>
        <taxon>Laurasiatheria</taxon>
        <taxon>Artiodactyla</taxon>
        <taxon>Ruminantia</taxon>
        <taxon>Pecora</taxon>
        <taxon>Bovidae</taxon>
        <taxon>Bovinae</taxon>
        <taxon>Bos</taxon>
    </lineage>
</organism>
<accession>A0A6B0RHT6</accession>
<dbReference type="Proteomes" id="UP000322234">
    <property type="component" value="Unassembled WGS sequence"/>
</dbReference>
<gene>
    <name evidence="1" type="ORF">E5288_WYG022132</name>
</gene>